<dbReference type="EMBL" id="SLXP01000010">
    <property type="protein sequence ID" value="TCP39770.1"/>
    <property type="molecule type" value="Genomic_DNA"/>
</dbReference>
<sequence length="59" mass="6846">MLHRSYTKRCNEWLTMTPVICPHTRIAEIVGLIRCALPFRAVNDFLLSKRPVFPYVASI</sequence>
<dbReference type="AlphaFoldDB" id="A0A4R2PUW4"/>
<evidence type="ECO:0000313" key="1">
    <source>
        <dbReference type="EMBL" id="TCP39770.1"/>
    </source>
</evidence>
<accession>A0A4R2PUW4</accession>
<proteinExistence type="predicted"/>
<organism evidence="1 2">
    <name type="scientific">Rhodovulum marinum</name>
    <dbReference type="NCBI Taxonomy" id="320662"/>
    <lineage>
        <taxon>Bacteria</taxon>
        <taxon>Pseudomonadati</taxon>
        <taxon>Pseudomonadota</taxon>
        <taxon>Alphaproteobacteria</taxon>
        <taxon>Rhodobacterales</taxon>
        <taxon>Paracoccaceae</taxon>
        <taxon>Rhodovulum</taxon>
    </lineage>
</organism>
<reference evidence="1 2" key="1">
    <citation type="submission" date="2019-03" db="EMBL/GenBank/DDBJ databases">
        <title>Genomic Encyclopedia of Type Strains, Phase IV (KMG-IV): sequencing the most valuable type-strain genomes for metagenomic binning, comparative biology and taxonomic classification.</title>
        <authorList>
            <person name="Goeker M."/>
        </authorList>
    </citation>
    <scope>NUCLEOTIDE SEQUENCE [LARGE SCALE GENOMIC DNA]</scope>
    <source>
        <strain evidence="1 2">DSM 18063</strain>
    </source>
</reference>
<keyword evidence="2" id="KW-1185">Reference proteome</keyword>
<evidence type="ECO:0000313" key="2">
    <source>
        <dbReference type="Proteomes" id="UP000294835"/>
    </source>
</evidence>
<protein>
    <submittedName>
        <fullName evidence="1">Uncharacterized protein</fullName>
    </submittedName>
</protein>
<name>A0A4R2PUW4_9RHOB</name>
<gene>
    <name evidence="1" type="ORF">EV662_11075</name>
</gene>
<comment type="caution">
    <text evidence="1">The sequence shown here is derived from an EMBL/GenBank/DDBJ whole genome shotgun (WGS) entry which is preliminary data.</text>
</comment>
<dbReference type="Proteomes" id="UP000294835">
    <property type="component" value="Unassembled WGS sequence"/>
</dbReference>